<evidence type="ECO:0000256" key="2">
    <source>
        <dbReference type="SAM" id="MobiDB-lite"/>
    </source>
</evidence>
<organism evidence="3 4">
    <name type="scientific">Culex pipiens pipiens</name>
    <name type="common">Northern house mosquito</name>
    <dbReference type="NCBI Taxonomy" id="38569"/>
    <lineage>
        <taxon>Eukaryota</taxon>
        <taxon>Metazoa</taxon>
        <taxon>Ecdysozoa</taxon>
        <taxon>Arthropoda</taxon>
        <taxon>Hexapoda</taxon>
        <taxon>Insecta</taxon>
        <taxon>Pterygota</taxon>
        <taxon>Neoptera</taxon>
        <taxon>Endopterygota</taxon>
        <taxon>Diptera</taxon>
        <taxon>Nematocera</taxon>
        <taxon>Culicoidea</taxon>
        <taxon>Culicidae</taxon>
        <taxon>Culicinae</taxon>
        <taxon>Culicini</taxon>
        <taxon>Culex</taxon>
        <taxon>Culex</taxon>
    </lineage>
</organism>
<dbReference type="PANTHER" id="PTHR46954:SF1">
    <property type="entry name" value="C2H2-TYPE DOMAIN-CONTAINING PROTEIN"/>
    <property type="match status" value="1"/>
</dbReference>
<proteinExistence type="predicted"/>
<name>A0ABD1DRE4_CULPP</name>
<reference evidence="3 4" key="1">
    <citation type="submission" date="2024-05" db="EMBL/GenBank/DDBJ databases">
        <title>Culex pipiens pipiens assembly and annotation.</title>
        <authorList>
            <person name="Alout H."/>
            <person name="Durand T."/>
        </authorList>
    </citation>
    <scope>NUCLEOTIDE SEQUENCE [LARGE SCALE GENOMIC DNA]</scope>
    <source>
        <strain evidence="3">HA-2024</strain>
        <tissue evidence="3">Whole body</tissue>
    </source>
</reference>
<dbReference type="EMBL" id="JBEHCU010003733">
    <property type="protein sequence ID" value="KAL1402004.1"/>
    <property type="molecule type" value="Genomic_DNA"/>
</dbReference>
<dbReference type="Proteomes" id="UP001562425">
    <property type="component" value="Unassembled WGS sequence"/>
</dbReference>
<evidence type="ECO:0000313" key="4">
    <source>
        <dbReference type="Proteomes" id="UP001562425"/>
    </source>
</evidence>
<keyword evidence="4" id="KW-1185">Reference proteome</keyword>
<feature type="region of interest" description="Disordered" evidence="2">
    <location>
        <begin position="79"/>
        <end position="124"/>
    </location>
</feature>
<evidence type="ECO:0000256" key="1">
    <source>
        <dbReference type="SAM" id="Coils"/>
    </source>
</evidence>
<evidence type="ECO:0000313" key="3">
    <source>
        <dbReference type="EMBL" id="KAL1402004.1"/>
    </source>
</evidence>
<keyword evidence="1" id="KW-0175">Coiled coil</keyword>
<evidence type="ECO:0008006" key="5">
    <source>
        <dbReference type="Google" id="ProtNLM"/>
    </source>
</evidence>
<feature type="coiled-coil region" evidence="1">
    <location>
        <begin position="127"/>
        <end position="188"/>
    </location>
</feature>
<dbReference type="AlphaFoldDB" id="A0ABD1DRE4"/>
<gene>
    <name evidence="3" type="ORF">pipiens_006268</name>
</gene>
<comment type="caution">
    <text evidence="3">The sequence shown here is derived from an EMBL/GenBank/DDBJ whole genome shotgun (WGS) entry which is preliminary data.</text>
</comment>
<dbReference type="PANTHER" id="PTHR46954">
    <property type="entry name" value="C2H2-TYPE DOMAIN-CONTAINING PROTEIN"/>
    <property type="match status" value="1"/>
</dbReference>
<protein>
    <recommendedName>
        <fullName evidence="5">C2H2-type domain-containing protein</fullName>
    </recommendedName>
</protein>
<sequence>MDHNEMFGDLFKAFVKAYPEKKKSACQAEAILFWNQLKTSEPKDKLPELVRSKIQQLEALALGRQGALMKFWGKAASAASPTPTVSQSRASPSEHGASGSGQSSRKGEAKIAQPSSASCLKRPAPVQQKISEELNEVTAQVLRMKERESAGLMTEGEFKQLKLLTGQRNKLEKELKAKISQQERQKKRRVVQKSAKERLLEEIPEAAKFLSVRSNIGRPRLEEQQTDLLKAICDIAIYGSAAQDKRQFEAIRSIHTLDELKDALFHQGFKLSRSATYLRLLPRRSNTAEGGRHVNPVPVKLQKATNTKHHDHSDGRFCTSTIRSLEELSSLLGPEEVAFLSQDDKARVVIGLTAANKQSPFLMHIEYRVKLPDHNWVVAQRHKLIPSVTAGIIIKKNGLGKPEAVGYSGPTYVGIRSGKHSSSTAYSHALDFKRLTELEEFAPILRHDGIIKPVVVIVVDGGPDENPRYRKVIQVAIHHFLEHNLDAIFIATNAPGRSAFNRVERRMSPLSRELAGLILPHDHYGSHLDSQMRTTDEHLERQNFKFAGKTLAEVWGGLIIDGYPTVAEFIEPEASEVDPESLECRDQCWFSNHVRTSQYMLQIVKCDNRSCCSPLRSSLSTVLPGRFLPPPIPLMHSSDGLKAAGKDDHQHFPSLFVAISLDVSKILPKSYLGFKKIPYDLFCPSQTNLVNDRICTTCGLYHASLVMLKEHKKEHKVTAATKKIRPKRVVTRRRNELLVATADGGDLDWLDSDTIDLTGIRMDWAEGVENLNDSYPIIDIEKHLLNPWGED</sequence>
<accession>A0ABD1DRE4</accession>